<dbReference type="SUPFAM" id="SSF56219">
    <property type="entry name" value="DNase I-like"/>
    <property type="match status" value="1"/>
</dbReference>
<protein>
    <recommendedName>
        <fullName evidence="1">Endonuclease/exonuclease/phosphatase domain-containing protein</fullName>
    </recommendedName>
</protein>
<evidence type="ECO:0000313" key="2">
    <source>
        <dbReference type="EMBL" id="KAL0902500.1"/>
    </source>
</evidence>
<comment type="caution">
    <text evidence="2">The sequence shown here is derived from an EMBL/GenBank/DDBJ whole genome shotgun (WGS) entry which is preliminary data.</text>
</comment>
<dbReference type="Proteomes" id="UP001549920">
    <property type="component" value="Unassembled WGS sequence"/>
</dbReference>
<dbReference type="Pfam" id="PF03372">
    <property type="entry name" value="Exo_endo_phos"/>
    <property type="match status" value="1"/>
</dbReference>
<feature type="domain" description="Endonuclease/exonuclease/phosphatase" evidence="1">
    <location>
        <begin position="61"/>
        <end position="247"/>
    </location>
</feature>
<proteinExistence type="predicted"/>
<keyword evidence="3" id="KW-1185">Reference proteome</keyword>
<reference evidence="2 3" key="1">
    <citation type="submission" date="2024-06" db="EMBL/GenBank/DDBJ databases">
        <title>A chromosome-level genome assembly of beet webworm, Loxostege sticticalis.</title>
        <authorList>
            <person name="Zhang Y."/>
        </authorList>
    </citation>
    <scope>NUCLEOTIDE SEQUENCE [LARGE SCALE GENOMIC DNA]</scope>
    <source>
        <strain evidence="2">AQ026</strain>
        <tissue evidence="2">Whole body</tissue>
    </source>
</reference>
<gene>
    <name evidence="2" type="ORF">ABMA27_000354</name>
</gene>
<organism evidence="2 3">
    <name type="scientific">Loxostege sticticalis</name>
    <name type="common">Beet webworm moth</name>
    <dbReference type="NCBI Taxonomy" id="481309"/>
    <lineage>
        <taxon>Eukaryota</taxon>
        <taxon>Metazoa</taxon>
        <taxon>Ecdysozoa</taxon>
        <taxon>Arthropoda</taxon>
        <taxon>Hexapoda</taxon>
        <taxon>Insecta</taxon>
        <taxon>Pterygota</taxon>
        <taxon>Neoptera</taxon>
        <taxon>Endopterygota</taxon>
        <taxon>Lepidoptera</taxon>
        <taxon>Glossata</taxon>
        <taxon>Ditrysia</taxon>
        <taxon>Pyraloidea</taxon>
        <taxon>Crambidae</taxon>
        <taxon>Pyraustinae</taxon>
        <taxon>Loxostege</taxon>
    </lineage>
</organism>
<evidence type="ECO:0000313" key="3">
    <source>
        <dbReference type="Proteomes" id="UP001549920"/>
    </source>
</evidence>
<name>A0ABR3IN33_LOXSC</name>
<dbReference type="CDD" id="cd09076">
    <property type="entry name" value="L1-EN"/>
    <property type="match status" value="1"/>
</dbReference>
<accession>A0ABR3IN33</accession>
<dbReference type="InterPro" id="IPR036691">
    <property type="entry name" value="Endo/exonu/phosph_ase_sf"/>
</dbReference>
<evidence type="ECO:0000259" key="1">
    <source>
        <dbReference type="Pfam" id="PF03372"/>
    </source>
</evidence>
<dbReference type="Gene3D" id="3.60.10.10">
    <property type="entry name" value="Endonuclease/exonuclease/phosphatase"/>
    <property type="match status" value="1"/>
</dbReference>
<dbReference type="EMBL" id="JBEUOH010000001">
    <property type="protein sequence ID" value="KAL0902500.1"/>
    <property type="molecule type" value="Genomic_DNA"/>
</dbReference>
<dbReference type="InterPro" id="IPR005135">
    <property type="entry name" value="Endo/exonuclease/phosphatase"/>
</dbReference>
<sequence length="482" mass="54856">MRAQRNETRSPCEPISDRRCAASGARSVKLVTGHGGVGDQALHGNSTTGNSIKLRNLQTIGTWNVRGLNHPGKLTILEREIDRVGVNICGLREIHWKGSGHLLTDHHVVYFSGNDISSSNGVGFLIPIHQNNCVMGYEPVRDRIISIKLKSSPMNLNIVQVYAPTSTESDEAIEKFYSELESTWAKVPSRELLIILGDLNSKIGENAHQLSKCAGRFGLGKRNKRVSPDGKTRNQIDYIMIRSRWRSSITNAHTLPGLKLKLTAARVIKKTRKLEVKDVPRFRSVVERNWSQCKWSEADLANETTDALWDRAKSLIVSAVSEATPPIRTHKKQNWMTDYIFKLVEKRQKMKATRADIKDLNKISAKIQLKCRQDHNSYLRNICTEVEAHADRYESRDLYHKIRLITKMLPSKTWAIQDHNGQIVTELDKISEVWRDYCQSLFEHPQSRNFISTELQNGPTQFSLLSIKRVRLRSVATYDSLL</sequence>